<dbReference type="EMBL" id="CAFBMK010000012">
    <property type="protein sequence ID" value="CAB4897541.1"/>
    <property type="molecule type" value="Genomic_DNA"/>
</dbReference>
<dbReference type="AlphaFoldDB" id="A0A6J7FPX2"/>
<reference evidence="1" key="1">
    <citation type="submission" date="2020-05" db="EMBL/GenBank/DDBJ databases">
        <authorList>
            <person name="Chiriac C."/>
            <person name="Salcher M."/>
            <person name="Ghai R."/>
            <person name="Kavagutti S V."/>
        </authorList>
    </citation>
    <scope>NUCLEOTIDE SEQUENCE</scope>
</reference>
<accession>A0A6J7FPX2</accession>
<gene>
    <name evidence="1" type="ORF">UFOPK3564_00385</name>
</gene>
<organism evidence="1">
    <name type="scientific">freshwater metagenome</name>
    <dbReference type="NCBI Taxonomy" id="449393"/>
    <lineage>
        <taxon>unclassified sequences</taxon>
        <taxon>metagenomes</taxon>
        <taxon>ecological metagenomes</taxon>
    </lineage>
</organism>
<name>A0A6J7FPX2_9ZZZZ</name>
<protein>
    <submittedName>
        <fullName evidence="1">Unannotated protein</fullName>
    </submittedName>
</protein>
<evidence type="ECO:0000313" key="1">
    <source>
        <dbReference type="EMBL" id="CAB4897541.1"/>
    </source>
</evidence>
<sequence>MQGSTDGVRLAVGAYLRAMAQDEFDAVPGALADFLALLDDATSVAYERSAAAAGARAGEWQAIAEAIERLRGRAERAEISDREHDPR</sequence>
<proteinExistence type="predicted"/>